<evidence type="ECO:0000256" key="3">
    <source>
        <dbReference type="ARBA" id="ARBA00022840"/>
    </source>
</evidence>
<dbReference type="Pfam" id="PF02626">
    <property type="entry name" value="CT_A_B"/>
    <property type="match status" value="1"/>
</dbReference>
<evidence type="ECO:0000313" key="6">
    <source>
        <dbReference type="EMBL" id="MEZ0492463.1"/>
    </source>
</evidence>
<comment type="caution">
    <text evidence="6">The sequence shown here is derived from an EMBL/GenBank/DDBJ whole genome shotgun (WGS) entry which is preliminary data.</text>
</comment>
<evidence type="ECO:0000313" key="7">
    <source>
        <dbReference type="Proteomes" id="UP001566476"/>
    </source>
</evidence>
<evidence type="ECO:0000259" key="4">
    <source>
        <dbReference type="SMART" id="SM00796"/>
    </source>
</evidence>
<protein>
    <submittedName>
        <fullName evidence="6">5-oxoprolinase/urea amidolyase family protein</fullName>
    </submittedName>
</protein>
<dbReference type="RefSeq" id="WP_370718511.1">
    <property type="nucleotide sequence ID" value="NZ_JBGGTQ010000004.1"/>
</dbReference>
<gene>
    <name evidence="6" type="ORF">AB2L28_09470</name>
</gene>
<dbReference type="SUPFAM" id="SSF160467">
    <property type="entry name" value="PH0987 N-terminal domain-like"/>
    <property type="match status" value="1"/>
</dbReference>
<keyword evidence="7" id="KW-1185">Reference proteome</keyword>
<dbReference type="Gene3D" id="3.30.1360.40">
    <property type="match status" value="1"/>
</dbReference>
<dbReference type="InterPro" id="IPR029000">
    <property type="entry name" value="Cyclophilin-like_dom_sf"/>
</dbReference>
<evidence type="ECO:0000256" key="2">
    <source>
        <dbReference type="ARBA" id="ARBA00022801"/>
    </source>
</evidence>
<dbReference type="SMART" id="SM00797">
    <property type="entry name" value="AHS2"/>
    <property type="match status" value="1"/>
</dbReference>
<dbReference type="Proteomes" id="UP001566476">
    <property type="component" value="Unassembled WGS sequence"/>
</dbReference>
<dbReference type="InterPro" id="IPR003778">
    <property type="entry name" value="CT_A_B"/>
</dbReference>
<name>A0ABV4I415_9ACTN</name>
<dbReference type="EMBL" id="JBGGTQ010000004">
    <property type="protein sequence ID" value="MEZ0492463.1"/>
    <property type="molecule type" value="Genomic_DNA"/>
</dbReference>
<reference evidence="6 7" key="1">
    <citation type="submission" date="2024-07" db="EMBL/GenBank/DDBJ databases">
        <authorList>
            <person name="Thanompreechachai J."/>
            <person name="Duangmal K."/>
        </authorList>
    </citation>
    <scope>NUCLEOTIDE SEQUENCE [LARGE SCALE GENOMIC DNA]</scope>
    <source>
        <strain evidence="6 7">TBRC 1896</strain>
    </source>
</reference>
<dbReference type="Pfam" id="PF02682">
    <property type="entry name" value="CT_C_D"/>
    <property type="match status" value="1"/>
</dbReference>
<proteinExistence type="predicted"/>
<keyword evidence="2" id="KW-0378">Hydrolase</keyword>
<dbReference type="SUPFAM" id="SSF50891">
    <property type="entry name" value="Cyclophilin-like"/>
    <property type="match status" value="2"/>
</dbReference>
<sequence length="518" mass="53720">MRFLPVSDTAVVVELPDLDETTRVFTALLATDLPGVREVVPAARTILLVLDPRTTSPAEVVERVRAVEPASEVAATGRSVSIDVRYDGQDLDEVADLLGCSPGELVRRHQAATWTVAFTGYAPGFGYLVGDDPLFDVPRRSSPRTRIPAGSVGLAGTFSGVYPRESPGGWQLIGRTDAVMWDLDRDPPALFAPGTTVRFREVDRDLVTPRAPQPEPVASEFSLEVVSPGVQLLLQDLGRPGHLAEGVAPSGVADRGALRTANRAVGNPADAAVLELAGGGAVLRFTGPGVLALAGAGADACLVADGTRLPVPAAQPVAVEDGDELRLGAPRSGLRTVVAVRGGFAVPTALGSLATDTLSGVGPHPLAAGDVLALHGPAAAPHAVDPGPHPVADLPRAGDLVELDVVLGPRTDWFTAASVESLVGQEWEVTPRSDRVGLRLAGTPLERQVEGELPSEGAVTGAIQVPPDGQPVLFGPDHPLTGGYPVVGAVVDAHLDLLGQLPPGARVRFRPRAPFTDL</sequence>
<accession>A0ABV4I415</accession>
<dbReference type="PANTHER" id="PTHR43309:SF3">
    <property type="entry name" value="5-OXOPROLINASE SUBUNIT C"/>
    <property type="match status" value="1"/>
</dbReference>
<organism evidence="6 7">
    <name type="scientific">Kineococcus mangrovi</name>
    <dbReference type="NCBI Taxonomy" id="1660183"/>
    <lineage>
        <taxon>Bacteria</taxon>
        <taxon>Bacillati</taxon>
        <taxon>Actinomycetota</taxon>
        <taxon>Actinomycetes</taxon>
        <taxon>Kineosporiales</taxon>
        <taxon>Kineosporiaceae</taxon>
        <taxon>Kineococcus</taxon>
    </lineage>
</organism>
<keyword evidence="1" id="KW-0547">Nucleotide-binding</keyword>
<feature type="domain" description="Carboxyltransferase" evidence="5">
    <location>
        <begin position="244"/>
        <end position="518"/>
    </location>
</feature>
<dbReference type="NCBIfam" id="TIGR00724">
    <property type="entry name" value="urea_amlyse_rel"/>
    <property type="match status" value="1"/>
</dbReference>
<dbReference type="Gene3D" id="2.40.100.10">
    <property type="entry name" value="Cyclophilin-like"/>
    <property type="match status" value="2"/>
</dbReference>
<evidence type="ECO:0000256" key="1">
    <source>
        <dbReference type="ARBA" id="ARBA00022741"/>
    </source>
</evidence>
<dbReference type="InterPro" id="IPR003833">
    <property type="entry name" value="CT_C_D"/>
</dbReference>
<evidence type="ECO:0000259" key="5">
    <source>
        <dbReference type="SMART" id="SM00797"/>
    </source>
</evidence>
<dbReference type="PANTHER" id="PTHR43309">
    <property type="entry name" value="5-OXOPROLINASE SUBUNIT C"/>
    <property type="match status" value="1"/>
</dbReference>
<feature type="domain" description="Carboxyltransferase" evidence="4">
    <location>
        <begin position="1"/>
        <end position="191"/>
    </location>
</feature>
<dbReference type="SMART" id="SM00796">
    <property type="entry name" value="AHS1"/>
    <property type="match status" value="1"/>
</dbReference>
<keyword evidence="3" id="KW-0067">ATP-binding</keyword>
<dbReference type="InterPro" id="IPR052708">
    <property type="entry name" value="PxpC"/>
</dbReference>